<keyword evidence="3" id="KW-1185">Reference proteome</keyword>
<dbReference type="InterPro" id="IPR025153">
    <property type="entry name" value="Ead_Ea22"/>
</dbReference>
<reference evidence="2" key="1">
    <citation type="submission" date="2022-10" db="EMBL/GenBank/DDBJ databases">
        <title>Chitiniphilus purpureus sp. nov., a novel chitin-degrading bacterium isolated from crawfish pond sediment.</title>
        <authorList>
            <person name="Li K."/>
        </authorList>
    </citation>
    <scope>NUCLEOTIDE SEQUENCE</scope>
    <source>
        <strain evidence="2">CD1</strain>
    </source>
</reference>
<dbReference type="Proteomes" id="UP001061302">
    <property type="component" value="Chromosome"/>
</dbReference>
<name>A0ABY6DK55_9NEIS</name>
<dbReference type="EMBL" id="CP106753">
    <property type="protein sequence ID" value="UXY13826.1"/>
    <property type="molecule type" value="Genomic_DNA"/>
</dbReference>
<organism evidence="2 3">
    <name type="scientific">Chitiniphilus purpureus</name>
    <dbReference type="NCBI Taxonomy" id="2981137"/>
    <lineage>
        <taxon>Bacteria</taxon>
        <taxon>Pseudomonadati</taxon>
        <taxon>Pseudomonadota</taxon>
        <taxon>Betaproteobacteria</taxon>
        <taxon>Neisseriales</taxon>
        <taxon>Chitinibacteraceae</taxon>
        <taxon>Chitiniphilus</taxon>
    </lineage>
</organism>
<feature type="coiled-coil region" evidence="1">
    <location>
        <begin position="176"/>
        <end position="210"/>
    </location>
</feature>
<evidence type="ECO:0000256" key="1">
    <source>
        <dbReference type="SAM" id="Coils"/>
    </source>
</evidence>
<evidence type="ECO:0000313" key="3">
    <source>
        <dbReference type="Proteomes" id="UP001061302"/>
    </source>
</evidence>
<sequence>MMEKKYQADPRLARFGVIVPVEVRETNHDELRRLAQAATPGPWRWEVNAKHKSMQLVGGIPQYDLTVMDFERWGMGGAVIRLRELSEAGMNIMYRVCDRLDWIVPFAGREHHEGWCADIDHADARLIAAANPATVLALLDELDATKRECSALAANSCHRGYGDDYGNHRCEYQDQISALREQLTASQAEVARLREAMERASATLAELNDLPSMRADMDATLAQQSPDDALRAYGERVVGAALDAAADTLVERANDYHHDHGSYDRSTGAWEYPGDGAQYLMELVEQADAIRAIDPATILQEVKP</sequence>
<accession>A0ABY6DK55</accession>
<gene>
    <name evidence="2" type="ORF">N8I74_10880</name>
</gene>
<keyword evidence="1" id="KW-0175">Coiled coil</keyword>
<protein>
    <submittedName>
        <fullName evidence="2">Ead/Ea22-like family protein</fullName>
    </submittedName>
</protein>
<proteinExistence type="predicted"/>
<dbReference type="Pfam" id="PF13935">
    <property type="entry name" value="Ead_Ea22"/>
    <property type="match status" value="1"/>
</dbReference>
<dbReference type="RefSeq" id="WP_263123095.1">
    <property type="nucleotide sequence ID" value="NZ_CP106753.1"/>
</dbReference>
<evidence type="ECO:0000313" key="2">
    <source>
        <dbReference type="EMBL" id="UXY13826.1"/>
    </source>
</evidence>